<dbReference type="InterPro" id="IPR006680">
    <property type="entry name" value="Amidohydro-rel"/>
</dbReference>
<proteinExistence type="predicted"/>
<dbReference type="GO" id="GO:0016810">
    <property type="term" value="F:hydrolase activity, acting on carbon-nitrogen (but not peptide) bonds"/>
    <property type="evidence" value="ECO:0007669"/>
    <property type="project" value="InterPro"/>
</dbReference>
<gene>
    <name evidence="2" type="ORF">UFOPK3773_01440</name>
</gene>
<name>A0A6J7K745_9ZZZZ</name>
<dbReference type="Gene3D" id="2.30.40.10">
    <property type="entry name" value="Urease, subunit C, domain 1"/>
    <property type="match status" value="1"/>
</dbReference>
<dbReference type="PANTHER" id="PTHR43135:SF3">
    <property type="entry name" value="ALPHA-D-RIBOSE 1-METHYLPHOSPHONATE 5-TRIPHOSPHATE DIPHOSPHATASE"/>
    <property type="match status" value="1"/>
</dbReference>
<dbReference type="SUPFAM" id="SSF51338">
    <property type="entry name" value="Composite domain of metallo-dependent hydrolases"/>
    <property type="match status" value="1"/>
</dbReference>
<dbReference type="InterPro" id="IPR057744">
    <property type="entry name" value="OTAase-like"/>
</dbReference>
<reference evidence="2" key="1">
    <citation type="submission" date="2020-05" db="EMBL/GenBank/DDBJ databases">
        <authorList>
            <person name="Chiriac C."/>
            <person name="Salcher M."/>
            <person name="Ghai R."/>
            <person name="Kavagutti S V."/>
        </authorList>
    </citation>
    <scope>NUCLEOTIDE SEQUENCE</scope>
</reference>
<dbReference type="InterPro" id="IPR011059">
    <property type="entry name" value="Metal-dep_hydrolase_composite"/>
</dbReference>
<feature type="domain" description="Amidohydrolase-related" evidence="1">
    <location>
        <begin position="53"/>
        <end position="409"/>
    </location>
</feature>
<evidence type="ECO:0000313" key="2">
    <source>
        <dbReference type="EMBL" id="CAB4951586.1"/>
    </source>
</evidence>
<organism evidence="2">
    <name type="scientific">freshwater metagenome</name>
    <dbReference type="NCBI Taxonomy" id="449393"/>
    <lineage>
        <taxon>unclassified sequences</taxon>
        <taxon>metagenomes</taxon>
        <taxon>ecological metagenomes</taxon>
    </lineage>
</organism>
<protein>
    <submittedName>
        <fullName evidence="2">Unannotated protein</fullName>
    </submittedName>
</protein>
<sequence length="415" mass="43949">MTRLVLSNATFYVGSDFTGVTGDMVIEGERITAVGGEQARLPGDTVIDLDGGYVIPGLMDAHCHLIYRDVADPYDIELRKSIAEAAIDAVFNASTLLDCGFTTIRDVGSRGNIGVETRNAINRGDIRGPRVFPAGRILSAPGGLADFQPSHVFEGRAYPYGLGVQVIGPHEARAEIRRQLKDGVAWIKVGVSGTGFNPLCPAERNGLSEIEFEAVMNEARFQGVPVAAHAESAESVRAAARLGAQTIEHGIYIDDESLELMVANGTTLSPTLSMYHAFATRGASMGIPAVIVDQHKRTHERHAASVRSAFEAGVPIVAGGDAGLTHFPQGSCAEEAVSYVELIGMSTREALRTLTVNVATLLGVLDDAGTIDVGKRADLLVLASDPLVDPAVLKQAAQRKHVVQGGAIVHSRLPD</sequence>
<dbReference type="SUPFAM" id="SSF51556">
    <property type="entry name" value="Metallo-dependent hydrolases"/>
    <property type="match status" value="1"/>
</dbReference>
<dbReference type="InterPro" id="IPR032466">
    <property type="entry name" value="Metal_Hydrolase"/>
</dbReference>
<accession>A0A6J7K745</accession>
<dbReference type="Pfam" id="PF01979">
    <property type="entry name" value="Amidohydro_1"/>
    <property type="match status" value="1"/>
</dbReference>
<dbReference type="InterPro" id="IPR051781">
    <property type="entry name" value="Metallo-dep_Hydrolase"/>
</dbReference>
<dbReference type="PANTHER" id="PTHR43135">
    <property type="entry name" value="ALPHA-D-RIBOSE 1-METHYLPHOSPHONATE 5-TRIPHOSPHATE DIPHOSPHATASE"/>
    <property type="match status" value="1"/>
</dbReference>
<evidence type="ECO:0000259" key="1">
    <source>
        <dbReference type="Pfam" id="PF01979"/>
    </source>
</evidence>
<dbReference type="EMBL" id="CAFBNF010000174">
    <property type="protein sequence ID" value="CAB4951586.1"/>
    <property type="molecule type" value="Genomic_DNA"/>
</dbReference>
<dbReference type="CDD" id="cd01299">
    <property type="entry name" value="Met_dep_hydrolase_A"/>
    <property type="match status" value="1"/>
</dbReference>
<dbReference type="AlphaFoldDB" id="A0A6J7K745"/>
<dbReference type="Gene3D" id="3.20.20.140">
    <property type="entry name" value="Metal-dependent hydrolases"/>
    <property type="match status" value="1"/>
</dbReference>